<name>A0A166UAP4_9AGAM</name>
<organism evidence="6 7">
    <name type="scientific">Athelia psychrophila</name>
    <dbReference type="NCBI Taxonomy" id="1759441"/>
    <lineage>
        <taxon>Eukaryota</taxon>
        <taxon>Fungi</taxon>
        <taxon>Dikarya</taxon>
        <taxon>Basidiomycota</taxon>
        <taxon>Agaricomycotina</taxon>
        <taxon>Agaricomycetes</taxon>
        <taxon>Agaricomycetidae</taxon>
        <taxon>Atheliales</taxon>
        <taxon>Atheliaceae</taxon>
        <taxon>Athelia</taxon>
    </lineage>
</organism>
<evidence type="ECO:0000256" key="2">
    <source>
        <dbReference type="PROSITE-ProRule" id="PRU00168"/>
    </source>
</evidence>
<protein>
    <submittedName>
        <fullName evidence="6">Ras GEF</fullName>
    </submittedName>
</protein>
<dbReference type="GO" id="GO:0005085">
    <property type="term" value="F:guanyl-nucleotide exchange factor activity"/>
    <property type="evidence" value="ECO:0007669"/>
    <property type="project" value="UniProtKB-KW"/>
</dbReference>
<evidence type="ECO:0000313" key="6">
    <source>
        <dbReference type="EMBL" id="KZP31502.1"/>
    </source>
</evidence>
<dbReference type="Gene3D" id="1.10.840.10">
    <property type="entry name" value="Ras guanine-nucleotide exchange factors catalytic domain"/>
    <property type="match status" value="1"/>
</dbReference>
<feature type="compositionally biased region" description="Low complexity" evidence="3">
    <location>
        <begin position="219"/>
        <end position="230"/>
    </location>
</feature>
<dbReference type="InterPro" id="IPR001895">
    <property type="entry name" value="RASGEF_cat_dom"/>
</dbReference>
<dbReference type="OrthoDB" id="546434at2759"/>
<dbReference type="InterPro" id="IPR008937">
    <property type="entry name" value="Ras-like_GEF"/>
</dbReference>
<dbReference type="SMART" id="SM00147">
    <property type="entry name" value="RasGEF"/>
    <property type="match status" value="1"/>
</dbReference>
<proteinExistence type="predicted"/>
<accession>A0A166UAP4</accession>
<sequence length="768" mass="84083">MTYISTIGSASPDLKHIHFTAEVDTTKAKPKQEATAKSLLFPELNAATKDHIQSVFDMADQFRDLTANPHTAEMRAASEDFITFIEAILRGCIHLPVRMRSGPRFDLAFKGVVFSGSGFLQRVPSAESGPYFVDEVQVSLQWMYMTMASLRELLRVIQRLRDVPKPLPAIPPPDDESPLVLDYPASAIAEEDAMFEEEVALMLERPSTPVDVPVPPASPSTESSSPAATPHGVSFRIDSTCLATDVSALEASIEPVARGIVVKSSLKRLVLGVTRKRSRKALTLAMWSNASFSKSSTTIAPSPCLASFGGESPRTEAPVPPSAADSADPAFAPDKDETAAARDVYHGASRICAASLPGLVRLLTSKAAVTDARLNHLFFFSFRFFATAQEFVAALAERCSEGAPGGLAPGQIVCWEDDARVTKVRVAKVLLVWLRQYWRHAWHAEALDALRELVSSQRAADPKAASIWGQVAAQLAAASEDPTYRGCWAQKLSATSPPSPPPSPPLKFQLVTKDAIGKGAFQSVDALHFHTGTGREELARQLCLATSEMFCAIDPEDAVHFWKAGVDAGTGSCISRMSAFENALAYWVAGTIVGKPTVRSRAETMEFFLDLAARVLELRNYACACAISAGLGLIMSRLRETTSTISEAHRATAHRIETFFALHNRKAYRLSLAADQGPTVPLLATFKHDVDLAFTMRSHRAHPDFPEETLIDLDRYRVVARVIQSMETCRTPYRFQRVGYVHKWLRHVLDEFASKSSSESLYSLDEMR</sequence>
<dbReference type="SUPFAM" id="SSF48366">
    <property type="entry name" value="Ras GEF"/>
    <property type="match status" value="1"/>
</dbReference>
<evidence type="ECO:0000259" key="5">
    <source>
        <dbReference type="PROSITE" id="PS50212"/>
    </source>
</evidence>
<dbReference type="Pfam" id="PF00617">
    <property type="entry name" value="RasGEF"/>
    <property type="match status" value="1"/>
</dbReference>
<feature type="domain" description="Ras-GEF" evidence="4">
    <location>
        <begin position="534"/>
        <end position="763"/>
    </location>
</feature>
<dbReference type="GO" id="GO:0007265">
    <property type="term" value="P:Ras protein signal transduction"/>
    <property type="evidence" value="ECO:0007669"/>
    <property type="project" value="TreeGrafter"/>
</dbReference>
<dbReference type="EMBL" id="KV417489">
    <property type="protein sequence ID" value="KZP31502.1"/>
    <property type="molecule type" value="Genomic_DNA"/>
</dbReference>
<dbReference type="InterPro" id="IPR036964">
    <property type="entry name" value="RASGEF_cat_dom_sf"/>
</dbReference>
<evidence type="ECO:0000259" key="4">
    <source>
        <dbReference type="PROSITE" id="PS50009"/>
    </source>
</evidence>
<evidence type="ECO:0000256" key="3">
    <source>
        <dbReference type="SAM" id="MobiDB-lite"/>
    </source>
</evidence>
<feature type="domain" description="N-terminal Ras-GEF" evidence="5">
    <location>
        <begin position="347"/>
        <end position="479"/>
    </location>
</feature>
<dbReference type="InterPro" id="IPR000651">
    <property type="entry name" value="Ras-like_Gua-exchang_fac_N"/>
</dbReference>
<dbReference type="PROSITE" id="PS50009">
    <property type="entry name" value="RASGEF_CAT"/>
    <property type="match status" value="1"/>
</dbReference>
<dbReference type="PROSITE" id="PS50212">
    <property type="entry name" value="RASGEF_NTER"/>
    <property type="match status" value="1"/>
</dbReference>
<feature type="compositionally biased region" description="Low complexity" evidence="3">
    <location>
        <begin position="322"/>
        <end position="332"/>
    </location>
</feature>
<keyword evidence="1 2" id="KW-0344">Guanine-nucleotide releasing factor</keyword>
<evidence type="ECO:0000313" key="7">
    <source>
        <dbReference type="Proteomes" id="UP000076532"/>
    </source>
</evidence>
<reference evidence="6 7" key="1">
    <citation type="journal article" date="2016" name="Mol. Biol. Evol.">
        <title>Comparative Genomics of Early-Diverging Mushroom-Forming Fungi Provides Insights into the Origins of Lignocellulose Decay Capabilities.</title>
        <authorList>
            <person name="Nagy L.G."/>
            <person name="Riley R."/>
            <person name="Tritt A."/>
            <person name="Adam C."/>
            <person name="Daum C."/>
            <person name="Floudas D."/>
            <person name="Sun H."/>
            <person name="Yadav J.S."/>
            <person name="Pangilinan J."/>
            <person name="Larsson K.H."/>
            <person name="Matsuura K."/>
            <person name="Barry K."/>
            <person name="Labutti K."/>
            <person name="Kuo R."/>
            <person name="Ohm R.A."/>
            <person name="Bhattacharya S.S."/>
            <person name="Shirouzu T."/>
            <person name="Yoshinaga Y."/>
            <person name="Martin F.M."/>
            <person name="Grigoriev I.V."/>
            <person name="Hibbett D.S."/>
        </authorList>
    </citation>
    <scope>NUCLEOTIDE SEQUENCE [LARGE SCALE GENOMIC DNA]</scope>
    <source>
        <strain evidence="6 7">CBS 109695</strain>
    </source>
</reference>
<dbReference type="AlphaFoldDB" id="A0A166UAP4"/>
<feature type="region of interest" description="Disordered" evidence="3">
    <location>
        <begin position="208"/>
        <end position="230"/>
    </location>
</feature>
<dbReference type="STRING" id="436010.A0A166UAP4"/>
<dbReference type="GO" id="GO:0005886">
    <property type="term" value="C:plasma membrane"/>
    <property type="evidence" value="ECO:0007669"/>
    <property type="project" value="TreeGrafter"/>
</dbReference>
<gene>
    <name evidence="6" type="ORF">FIBSPDRAFT_883278</name>
</gene>
<evidence type="ECO:0000256" key="1">
    <source>
        <dbReference type="ARBA" id="ARBA00022658"/>
    </source>
</evidence>
<dbReference type="PANTHER" id="PTHR23113:SF368">
    <property type="entry name" value="CELL DIVISION CONTROL PROTEIN 25"/>
    <property type="match status" value="1"/>
</dbReference>
<dbReference type="PANTHER" id="PTHR23113">
    <property type="entry name" value="GUANINE NUCLEOTIDE EXCHANGE FACTOR"/>
    <property type="match status" value="1"/>
</dbReference>
<dbReference type="Proteomes" id="UP000076532">
    <property type="component" value="Unassembled WGS sequence"/>
</dbReference>
<dbReference type="Pfam" id="PF00618">
    <property type="entry name" value="RasGEF_N"/>
    <property type="match status" value="1"/>
</dbReference>
<dbReference type="InterPro" id="IPR023578">
    <property type="entry name" value="Ras_GEF_dom_sf"/>
</dbReference>
<dbReference type="Gene3D" id="1.20.870.10">
    <property type="entry name" value="Son of sevenless (SoS) protein Chain: S domain 1"/>
    <property type="match status" value="1"/>
</dbReference>
<feature type="region of interest" description="Disordered" evidence="3">
    <location>
        <begin position="310"/>
        <end position="332"/>
    </location>
</feature>
<keyword evidence="7" id="KW-1185">Reference proteome</keyword>